<evidence type="ECO:0000313" key="5">
    <source>
        <dbReference type="Proteomes" id="UP000663864"/>
    </source>
</evidence>
<dbReference type="Gene3D" id="2.60.40.790">
    <property type="match status" value="1"/>
</dbReference>
<dbReference type="CDD" id="cd06464">
    <property type="entry name" value="ACD_sHsps-like"/>
    <property type="match status" value="1"/>
</dbReference>
<name>A0A815L942_9BILA</name>
<evidence type="ECO:0000313" key="4">
    <source>
        <dbReference type="EMBL" id="CAF4026103.1"/>
    </source>
</evidence>
<dbReference type="PANTHER" id="PTHR34726">
    <property type="entry name" value="GBP DOMAIN-CONTAINING PROTEIN"/>
    <property type="match status" value="1"/>
</dbReference>
<dbReference type="InterPro" id="IPR002068">
    <property type="entry name" value="A-crystallin/Hsp20_dom"/>
</dbReference>
<organism evidence="3 5">
    <name type="scientific">Rotaria sordida</name>
    <dbReference type="NCBI Taxonomy" id="392033"/>
    <lineage>
        <taxon>Eukaryota</taxon>
        <taxon>Metazoa</taxon>
        <taxon>Spiralia</taxon>
        <taxon>Gnathifera</taxon>
        <taxon>Rotifera</taxon>
        <taxon>Eurotatoria</taxon>
        <taxon>Bdelloidea</taxon>
        <taxon>Philodinida</taxon>
        <taxon>Philodinidae</taxon>
        <taxon>Rotaria</taxon>
    </lineage>
</organism>
<dbReference type="SUPFAM" id="SSF52540">
    <property type="entry name" value="P-loop containing nucleoside triphosphate hydrolases"/>
    <property type="match status" value="1"/>
</dbReference>
<dbReference type="PROSITE" id="PS01031">
    <property type="entry name" value="SHSP"/>
    <property type="match status" value="1"/>
</dbReference>
<evidence type="ECO:0000259" key="2">
    <source>
        <dbReference type="PROSITE" id="PS01031"/>
    </source>
</evidence>
<dbReference type="EMBL" id="CAJNOT010003871">
    <property type="protein sequence ID" value="CAF1403855.1"/>
    <property type="molecule type" value="Genomic_DNA"/>
</dbReference>
<dbReference type="Proteomes" id="UP000663836">
    <property type="component" value="Unassembled WGS sequence"/>
</dbReference>
<dbReference type="InterPro" id="IPR008978">
    <property type="entry name" value="HSP20-like_chaperone"/>
</dbReference>
<dbReference type="Gene3D" id="3.40.50.300">
    <property type="entry name" value="P-loop containing nucleotide triphosphate hydrolases"/>
    <property type="match status" value="1"/>
</dbReference>
<feature type="domain" description="SHSP" evidence="2">
    <location>
        <begin position="371"/>
        <end position="481"/>
    </location>
</feature>
<dbReference type="SUPFAM" id="SSF49764">
    <property type="entry name" value="HSP20-like chaperones"/>
    <property type="match status" value="1"/>
</dbReference>
<gene>
    <name evidence="4" type="ORF">JBS370_LOCUS27700</name>
    <name evidence="3" type="ORF">ZHD862_LOCUS33253</name>
</gene>
<comment type="caution">
    <text evidence="3">The sequence shown here is derived from an EMBL/GenBank/DDBJ whole genome shotgun (WGS) entry which is preliminary data.</text>
</comment>
<sequence length="481" mass="54270">MAAIPIILGGLAISGFGGGVIGWEVYRRNSKPTPYDVVIRINSLLALRTSGWEIILGETARNVQPINPTPENKRGVVIAVLGTYNRGKSFLLNELCNFKLPNGNFTSTEGISIAVPKKNGQGVIFIDTAGTDAAIPKGELDDKKATEGLLREIALHLCSYVIIVVNRLLYIDQIYIQRVVKYIQSSKDKKQIIIVHNLTDATTIEDVTKVIKDEVVGVFEAKPEEMDLRMNRQSIKISFYRSTHDNIHLRHFILAKNGSNAAKIWNTQSLNGMMNIFQIDTDNKRSLDVIPEMIDFVNTRISQLLIDNNQNNNGLQQPNQQRLQVDQHVKQPFIVLSDRKDLENLNADPHQLTISPRLTYDDAGYFIGIHSIDCGDWQPLCNVYETTEDIYINVELAGFLEKYKAVVTVDEKVIVLEGRRDNVRASLNDPIIRREDIPSGCFKLKIPLNDSIEPKETKVERVDGWYTITCPKKKNTAIRFE</sequence>
<dbReference type="Pfam" id="PF01926">
    <property type="entry name" value="MMR_HSR1"/>
    <property type="match status" value="1"/>
</dbReference>
<protein>
    <recommendedName>
        <fullName evidence="2">SHSP domain-containing protein</fullName>
    </recommendedName>
</protein>
<dbReference type="InterPro" id="IPR006073">
    <property type="entry name" value="GTP-bd"/>
</dbReference>
<accession>A0A815L942</accession>
<dbReference type="PANTHER" id="PTHR34726:SF3">
    <property type="entry name" value="GUANYLATE-BINDING PROTEIN N-TERMINAL DOMAIN-CONTAINING PROTEIN-RELATED"/>
    <property type="match status" value="1"/>
</dbReference>
<dbReference type="GO" id="GO:0005525">
    <property type="term" value="F:GTP binding"/>
    <property type="evidence" value="ECO:0007669"/>
    <property type="project" value="InterPro"/>
</dbReference>
<evidence type="ECO:0000313" key="3">
    <source>
        <dbReference type="EMBL" id="CAF1403855.1"/>
    </source>
</evidence>
<dbReference type="InterPro" id="IPR027417">
    <property type="entry name" value="P-loop_NTPase"/>
</dbReference>
<dbReference type="EMBL" id="CAJOBD010005283">
    <property type="protein sequence ID" value="CAF4026103.1"/>
    <property type="molecule type" value="Genomic_DNA"/>
</dbReference>
<proteinExistence type="inferred from homology"/>
<evidence type="ECO:0000256" key="1">
    <source>
        <dbReference type="PROSITE-ProRule" id="PRU00285"/>
    </source>
</evidence>
<comment type="similarity">
    <text evidence="1">Belongs to the small heat shock protein (HSP20) family.</text>
</comment>
<dbReference type="AlphaFoldDB" id="A0A815L942"/>
<dbReference type="Proteomes" id="UP000663864">
    <property type="component" value="Unassembled WGS sequence"/>
</dbReference>
<reference evidence="3" key="1">
    <citation type="submission" date="2021-02" db="EMBL/GenBank/DDBJ databases">
        <authorList>
            <person name="Nowell W R."/>
        </authorList>
    </citation>
    <scope>NUCLEOTIDE SEQUENCE</scope>
</reference>